<dbReference type="Proteomes" id="UP000015105">
    <property type="component" value="Chromosome 4D"/>
</dbReference>
<reference evidence="2" key="4">
    <citation type="submission" date="2019-03" db="UniProtKB">
        <authorList>
            <consortium name="EnsemblPlants"/>
        </authorList>
    </citation>
    <scope>IDENTIFICATION</scope>
</reference>
<evidence type="ECO:0000256" key="1">
    <source>
        <dbReference type="SAM" id="Phobius"/>
    </source>
</evidence>
<sequence length="120" mass="13257">CAASGRIPPGAVEDVPSREAADVAAPGSWLRRLVSVGPVSFAMVRQRWRRTARPWWRKLVGGVFGGAGWIVWGRGWWMVGRNPCRQGRHRRGDACGRRRAFLKGVGHTPSTSPLAYRGKP</sequence>
<reference evidence="2" key="5">
    <citation type="journal article" date="2021" name="G3 (Bethesda)">
        <title>Aegilops tauschii genome assembly Aet v5.0 features greater sequence contiguity and improved annotation.</title>
        <authorList>
            <person name="Wang L."/>
            <person name="Zhu T."/>
            <person name="Rodriguez J.C."/>
            <person name="Deal K.R."/>
            <person name="Dubcovsky J."/>
            <person name="McGuire P.E."/>
            <person name="Lux T."/>
            <person name="Spannagl M."/>
            <person name="Mayer K.F.X."/>
            <person name="Baldrich P."/>
            <person name="Meyers B.C."/>
            <person name="Huo N."/>
            <person name="Gu Y.Q."/>
            <person name="Zhou H."/>
            <person name="Devos K.M."/>
            <person name="Bennetzen J.L."/>
            <person name="Unver T."/>
            <person name="Budak H."/>
            <person name="Gulick P.J."/>
            <person name="Galiba G."/>
            <person name="Kalapos B."/>
            <person name="Nelson D.R."/>
            <person name="Li P."/>
            <person name="You F.M."/>
            <person name="Luo M.C."/>
            <person name="Dvorak J."/>
        </authorList>
    </citation>
    <scope>NUCLEOTIDE SEQUENCE [LARGE SCALE GENOMIC DNA]</scope>
    <source>
        <strain evidence="2">cv. AL8/78</strain>
    </source>
</reference>
<feature type="transmembrane region" description="Helical" evidence="1">
    <location>
        <begin position="55"/>
        <end position="72"/>
    </location>
</feature>
<accession>A0A453HPD1</accession>
<reference evidence="2" key="3">
    <citation type="journal article" date="2017" name="Nature">
        <title>Genome sequence of the progenitor of the wheat D genome Aegilops tauschii.</title>
        <authorList>
            <person name="Luo M.C."/>
            <person name="Gu Y.Q."/>
            <person name="Puiu D."/>
            <person name="Wang H."/>
            <person name="Twardziok S.O."/>
            <person name="Deal K.R."/>
            <person name="Huo N."/>
            <person name="Zhu T."/>
            <person name="Wang L."/>
            <person name="Wang Y."/>
            <person name="McGuire P.E."/>
            <person name="Liu S."/>
            <person name="Long H."/>
            <person name="Ramasamy R.K."/>
            <person name="Rodriguez J.C."/>
            <person name="Van S.L."/>
            <person name="Yuan L."/>
            <person name="Wang Z."/>
            <person name="Xia Z."/>
            <person name="Xiao L."/>
            <person name="Anderson O.D."/>
            <person name="Ouyang S."/>
            <person name="Liang Y."/>
            <person name="Zimin A.V."/>
            <person name="Pertea G."/>
            <person name="Qi P."/>
            <person name="Bennetzen J.L."/>
            <person name="Dai X."/>
            <person name="Dawson M.W."/>
            <person name="Muller H.G."/>
            <person name="Kugler K."/>
            <person name="Rivarola-Duarte L."/>
            <person name="Spannagl M."/>
            <person name="Mayer K.F.X."/>
            <person name="Lu F.H."/>
            <person name="Bevan M.W."/>
            <person name="Leroy P."/>
            <person name="Li P."/>
            <person name="You F.M."/>
            <person name="Sun Q."/>
            <person name="Liu Z."/>
            <person name="Lyons E."/>
            <person name="Wicker T."/>
            <person name="Salzberg S.L."/>
            <person name="Devos K.M."/>
            <person name="Dvorak J."/>
        </authorList>
    </citation>
    <scope>NUCLEOTIDE SEQUENCE [LARGE SCALE GENOMIC DNA]</scope>
    <source>
        <strain evidence="2">cv. AL8/78</strain>
    </source>
</reference>
<dbReference type="AlphaFoldDB" id="A0A453HPD1"/>
<keyword evidence="3" id="KW-1185">Reference proteome</keyword>
<protein>
    <submittedName>
        <fullName evidence="2">Uncharacterized protein</fullName>
    </submittedName>
</protein>
<keyword evidence="1" id="KW-0812">Transmembrane</keyword>
<reference evidence="3" key="2">
    <citation type="journal article" date="2017" name="Nat. Plants">
        <title>The Aegilops tauschii genome reveals multiple impacts of transposons.</title>
        <authorList>
            <person name="Zhao G."/>
            <person name="Zou C."/>
            <person name="Li K."/>
            <person name="Wang K."/>
            <person name="Li T."/>
            <person name="Gao L."/>
            <person name="Zhang X."/>
            <person name="Wang H."/>
            <person name="Yang Z."/>
            <person name="Liu X."/>
            <person name="Jiang W."/>
            <person name="Mao L."/>
            <person name="Kong X."/>
            <person name="Jiao Y."/>
            <person name="Jia J."/>
        </authorList>
    </citation>
    <scope>NUCLEOTIDE SEQUENCE [LARGE SCALE GENOMIC DNA]</scope>
    <source>
        <strain evidence="3">cv. AL8/78</strain>
    </source>
</reference>
<evidence type="ECO:0000313" key="3">
    <source>
        <dbReference type="Proteomes" id="UP000015105"/>
    </source>
</evidence>
<dbReference type="Gramene" id="AET4Gv20254600.6">
    <property type="protein sequence ID" value="AET4Gv20254600.6"/>
    <property type="gene ID" value="AET4Gv20254600"/>
</dbReference>
<keyword evidence="1" id="KW-0472">Membrane</keyword>
<proteinExistence type="predicted"/>
<dbReference type="Gramene" id="AET4Gv20254600.1">
    <property type="protein sequence ID" value="AET4Gv20254600.1"/>
    <property type="gene ID" value="AET4Gv20254600"/>
</dbReference>
<organism evidence="2 3">
    <name type="scientific">Aegilops tauschii subsp. strangulata</name>
    <name type="common">Goatgrass</name>
    <dbReference type="NCBI Taxonomy" id="200361"/>
    <lineage>
        <taxon>Eukaryota</taxon>
        <taxon>Viridiplantae</taxon>
        <taxon>Streptophyta</taxon>
        <taxon>Embryophyta</taxon>
        <taxon>Tracheophyta</taxon>
        <taxon>Spermatophyta</taxon>
        <taxon>Magnoliopsida</taxon>
        <taxon>Liliopsida</taxon>
        <taxon>Poales</taxon>
        <taxon>Poaceae</taxon>
        <taxon>BOP clade</taxon>
        <taxon>Pooideae</taxon>
        <taxon>Triticodae</taxon>
        <taxon>Triticeae</taxon>
        <taxon>Triticinae</taxon>
        <taxon>Aegilops</taxon>
    </lineage>
</organism>
<dbReference type="EnsemblPlants" id="AET4Gv20254600.6">
    <property type="protein sequence ID" value="AET4Gv20254600.6"/>
    <property type="gene ID" value="AET4Gv20254600"/>
</dbReference>
<reference evidence="3" key="1">
    <citation type="journal article" date="2014" name="Science">
        <title>Ancient hybridizations among the ancestral genomes of bread wheat.</title>
        <authorList>
            <consortium name="International Wheat Genome Sequencing Consortium,"/>
            <person name="Marcussen T."/>
            <person name="Sandve S.R."/>
            <person name="Heier L."/>
            <person name="Spannagl M."/>
            <person name="Pfeifer M."/>
            <person name="Jakobsen K.S."/>
            <person name="Wulff B.B."/>
            <person name="Steuernagel B."/>
            <person name="Mayer K.F."/>
            <person name="Olsen O.A."/>
        </authorList>
    </citation>
    <scope>NUCLEOTIDE SEQUENCE [LARGE SCALE GENOMIC DNA]</scope>
    <source>
        <strain evidence="3">cv. AL8/78</strain>
    </source>
</reference>
<evidence type="ECO:0000313" key="2">
    <source>
        <dbReference type="EnsemblPlants" id="AET4Gv20254600.1"/>
    </source>
</evidence>
<keyword evidence="1" id="KW-1133">Transmembrane helix</keyword>
<name>A0A453HPD1_AEGTS</name>
<dbReference type="EnsemblPlants" id="AET4Gv20254600.1">
    <property type="protein sequence ID" value="AET4Gv20254600.1"/>
    <property type="gene ID" value="AET4Gv20254600"/>
</dbReference>